<proteinExistence type="predicted"/>
<dbReference type="AlphaFoldDB" id="A0A4R1NBV7"/>
<organism evidence="2 3">
    <name type="scientific">Shimia isoporae</name>
    <dbReference type="NCBI Taxonomy" id="647720"/>
    <lineage>
        <taxon>Bacteria</taxon>
        <taxon>Pseudomonadati</taxon>
        <taxon>Pseudomonadota</taxon>
        <taxon>Alphaproteobacteria</taxon>
        <taxon>Rhodobacterales</taxon>
        <taxon>Roseobacteraceae</taxon>
    </lineage>
</organism>
<evidence type="ECO:0000256" key="1">
    <source>
        <dbReference type="SAM" id="SignalP"/>
    </source>
</evidence>
<evidence type="ECO:0000313" key="3">
    <source>
        <dbReference type="Proteomes" id="UP000295673"/>
    </source>
</evidence>
<protein>
    <recommendedName>
        <fullName evidence="4">Lipoprotein</fullName>
    </recommendedName>
</protein>
<dbReference type="RefSeq" id="WP_132861051.1">
    <property type="nucleotide sequence ID" value="NZ_SMGR01000002.1"/>
</dbReference>
<dbReference type="PROSITE" id="PS51257">
    <property type="entry name" value="PROKAR_LIPOPROTEIN"/>
    <property type="match status" value="1"/>
</dbReference>
<accession>A0A4R1NBV7</accession>
<sequence>MKLGLGIAVAASLSGCASYHAARSDYEDAISSPEFRAVKEACASGSVAACQTVVEARAARQQSSNYSYSADSSYRANRNRDLIMQHGAGGCTPNFATGGCL</sequence>
<feature type="signal peptide" evidence="1">
    <location>
        <begin position="1"/>
        <end position="21"/>
    </location>
</feature>
<gene>
    <name evidence="2" type="ORF">BXY66_2935</name>
</gene>
<feature type="chain" id="PRO_5020691857" description="Lipoprotein" evidence="1">
    <location>
        <begin position="22"/>
        <end position="101"/>
    </location>
</feature>
<name>A0A4R1NBV7_9RHOB</name>
<dbReference type="Proteomes" id="UP000295673">
    <property type="component" value="Unassembled WGS sequence"/>
</dbReference>
<evidence type="ECO:0008006" key="4">
    <source>
        <dbReference type="Google" id="ProtNLM"/>
    </source>
</evidence>
<keyword evidence="3" id="KW-1185">Reference proteome</keyword>
<dbReference type="EMBL" id="SMGR01000002">
    <property type="protein sequence ID" value="TCL01619.1"/>
    <property type="molecule type" value="Genomic_DNA"/>
</dbReference>
<reference evidence="2 3" key="1">
    <citation type="submission" date="2019-03" db="EMBL/GenBank/DDBJ databases">
        <title>Genomic Encyclopedia of Archaeal and Bacterial Type Strains, Phase II (KMG-II): from individual species to whole genera.</title>
        <authorList>
            <person name="Goeker M."/>
        </authorList>
    </citation>
    <scope>NUCLEOTIDE SEQUENCE [LARGE SCALE GENOMIC DNA]</scope>
    <source>
        <strain evidence="2 3">DSM 26433</strain>
    </source>
</reference>
<keyword evidence="1" id="KW-0732">Signal</keyword>
<comment type="caution">
    <text evidence="2">The sequence shown here is derived from an EMBL/GenBank/DDBJ whole genome shotgun (WGS) entry which is preliminary data.</text>
</comment>
<evidence type="ECO:0000313" key="2">
    <source>
        <dbReference type="EMBL" id="TCL01619.1"/>
    </source>
</evidence>